<evidence type="ECO:0000313" key="2">
    <source>
        <dbReference type="EMBL" id="TFY67755.1"/>
    </source>
</evidence>
<gene>
    <name evidence="2" type="ORF">EVG20_g3831</name>
</gene>
<sequence length="213" mass="23466">MSYRRRSPDSGSESDGDNDRKRWEKDDQPSFPDAQHHMNQSPHPGEDPPAYAPPPPSGYRIPLSTESDAPFPSQAQTRYPPFFDADGTSPVFLGSAIFPNAVHPCKINPNLQPPCRVPYGGGEHEHKGRYDLLPFTPETMEWIQTSRGRIPPGKRPVEGGYEDHGAKLYHAVAMINGVPVPGKTGEHLGACNVAFGGAEHAIQDNYEILCWKV</sequence>
<dbReference type="PANTHER" id="PTHR31649">
    <property type="entry name" value="AGAP009604-PA"/>
    <property type="match status" value="1"/>
</dbReference>
<proteinExistence type="predicted"/>
<evidence type="ECO:0000256" key="1">
    <source>
        <dbReference type="SAM" id="MobiDB-lite"/>
    </source>
</evidence>
<dbReference type="InterPro" id="IPR006616">
    <property type="entry name" value="DM9_repeat"/>
</dbReference>
<dbReference type="SMART" id="SM00696">
    <property type="entry name" value="DM9"/>
    <property type="match status" value="1"/>
</dbReference>
<comment type="caution">
    <text evidence="2">The sequence shown here is derived from an EMBL/GenBank/DDBJ whole genome shotgun (WGS) entry which is preliminary data.</text>
</comment>
<dbReference type="Pfam" id="PF11901">
    <property type="entry name" value="DM9"/>
    <property type="match status" value="1"/>
</dbReference>
<dbReference type="EMBL" id="SEOQ01000182">
    <property type="protein sequence ID" value="TFY67755.1"/>
    <property type="molecule type" value="Genomic_DNA"/>
</dbReference>
<keyword evidence="3" id="KW-1185">Reference proteome</keyword>
<dbReference type="PANTHER" id="PTHR31649:SF1">
    <property type="entry name" value="FARNESOIC ACID O-METHYL TRANSFERASE DOMAIN-CONTAINING PROTEIN"/>
    <property type="match status" value="1"/>
</dbReference>
<feature type="compositionally biased region" description="Basic and acidic residues" evidence="1">
    <location>
        <begin position="17"/>
        <end position="28"/>
    </location>
</feature>
<dbReference type="STRING" id="205917.A0A4Y9YZF4"/>
<feature type="region of interest" description="Disordered" evidence="1">
    <location>
        <begin position="1"/>
        <end position="79"/>
    </location>
</feature>
<name>A0A4Y9YZF4_9AGAM</name>
<dbReference type="Proteomes" id="UP000298327">
    <property type="component" value="Unassembled WGS sequence"/>
</dbReference>
<evidence type="ECO:0000313" key="3">
    <source>
        <dbReference type="Proteomes" id="UP000298327"/>
    </source>
</evidence>
<accession>A0A4Y9YZF4</accession>
<reference evidence="2 3" key="1">
    <citation type="submission" date="2019-02" db="EMBL/GenBank/DDBJ databases">
        <title>Genome sequencing of the rare red list fungi Dentipellis fragilis.</title>
        <authorList>
            <person name="Buettner E."/>
            <person name="Kellner H."/>
        </authorList>
    </citation>
    <scope>NUCLEOTIDE SEQUENCE [LARGE SCALE GENOMIC DNA]</scope>
    <source>
        <strain evidence="2 3">DSM 105465</strain>
    </source>
</reference>
<organism evidence="2 3">
    <name type="scientific">Dentipellis fragilis</name>
    <dbReference type="NCBI Taxonomy" id="205917"/>
    <lineage>
        <taxon>Eukaryota</taxon>
        <taxon>Fungi</taxon>
        <taxon>Dikarya</taxon>
        <taxon>Basidiomycota</taxon>
        <taxon>Agaricomycotina</taxon>
        <taxon>Agaricomycetes</taxon>
        <taxon>Russulales</taxon>
        <taxon>Hericiaceae</taxon>
        <taxon>Dentipellis</taxon>
    </lineage>
</organism>
<dbReference type="AlphaFoldDB" id="A0A4Y9YZF4"/>
<dbReference type="OrthoDB" id="2142040at2759"/>
<protein>
    <submittedName>
        <fullName evidence="2">Uncharacterized protein</fullName>
    </submittedName>
</protein>